<sequence>MISTEQSIVSFIDCTNDGLVYPPSQSIFIALSNDFLCLSHVWMAPSRSVRFAVVTSMVLIPETFLLAS</sequence>
<evidence type="ECO:0000313" key="1">
    <source>
        <dbReference type="EMBL" id="PGS63934.1"/>
    </source>
</evidence>
<gene>
    <name evidence="1" type="ORF">COC69_31115</name>
</gene>
<dbReference type="AlphaFoldDB" id="A0A9X7CHE9"/>
<name>A0A9X7CHE9_BACCE</name>
<proteinExistence type="predicted"/>
<comment type="caution">
    <text evidence="1">The sequence shown here is derived from an EMBL/GenBank/DDBJ whole genome shotgun (WGS) entry which is preliminary data.</text>
</comment>
<accession>A0A9X7CHE9</accession>
<dbReference type="EMBL" id="NULI01000282">
    <property type="protein sequence ID" value="PGS63934.1"/>
    <property type="molecule type" value="Genomic_DNA"/>
</dbReference>
<dbReference type="Proteomes" id="UP000224203">
    <property type="component" value="Unassembled WGS sequence"/>
</dbReference>
<reference evidence="1 2" key="1">
    <citation type="submission" date="2017-09" db="EMBL/GenBank/DDBJ databases">
        <title>Large-scale bioinformatics analysis of Bacillus genomes uncovers conserved roles of natural products in bacterial physiology.</title>
        <authorList>
            <consortium name="Agbiome Team Llc"/>
            <person name="Bleich R.M."/>
            <person name="Grubbs K.J."/>
            <person name="Santa Maria K.C."/>
            <person name="Allen S.E."/>
            <person name="Farag S."/>
            <person name="Shank E.A."/>
            <person name="Bowers A."/>
        </authorList>
    </citation>
    <scope>NUCLEOTIDE SEQUENCE [LARGE SCALE GENOMIC DNA]</scope>
    <source>
        <strain evidence="1 2">AFS041711</strain>
    </source>
</reference>
<evidence type="ECO:0000313" key="2">
    <source>
        <dbReference type="Proteomes" id="UP000224203"/>
    </source>
</evidence>
<protein>
    <submittedName>
        <fullName evidence="1">Uncharacterized protein</fullName>
    </submittedName>
</protein>
<organism evidence="1 2">
    <name type="scientific">Bacillus cereus</name>
    <dbReference type="NCBI Taxonomy" id="1396"/>
    <lineage>
        <taxon>Bacteria</taxon>
        <taxon>Bacillati</taxon>
        <taxon>Bacillota</taxon>
        <taxon>Bacilli</taxon>
        <taxon>Bacillales</taxon>
        <taxon>Bacillaceae</taxon>
        <taxon>Bacillus</taxon>
        <taxon>Bacillus cereus group</taxon>
    </lineage>
</organism>